<reference evidence="1 2" key="1">
    <citation type="submission" date="2021-03" db="EMBL/GenBank/DDBJ databases">
        <title>Sequencing the genomes of 1000 actinobacteria strains.</title>
        <authorList>
            <person name="Klenk H.-P."/>
        </authorList>
    </citation>
    <scope>NUCLEOTIDE SEQUENCE [LARGE SCALE GENOMIC DNA]</scope>
    <source>
        <strain evidence="1 2">DSM 46670</strain>
    </source>
</reference>
<dbReference type="InterPro" id="IPR036396">
    <property type="entry name" value="Cyt_P450_sf"/>
</dbReference>
<evidence type="ECO:0000313" key="2">
    <source>
        <dbReference type="Proteomes" id="UP001519332"/>
    </source>
</evidence>
<organism evidence="1 2">
    <name type="scientific">Kibdelosporangium banguiense</name>
    <dbReference type="NCBI Taxonomy" id="1365924"/>
    <lineage>
        <taxon>Bacteria</taxon>
        <taxon>Bacillati</taxon>
        <taxon>Actinomycetota</taxon>
        <taxon>Actinomycetes</taxon>
        <taxon>Pseudonocardiales</taxon>
        <taxon>Pseudonocardiaceae</taxon>
        <taxon>Kibdelosporangium</taxon>
    </lineage>
</organism>
<dbReference type="Proteomes" id="UP001519332">
    <property type="component" value="Unassembled WGS sequence"/>
</dbReference>
<keyword evidence="2" id="KW-1185">Reference proteome</keyword>
<evidence type="ECO:0000313" key="1">
    <source>
        <dbReference type="EMBL" id="MBP2325644.1"/>
    </source>
</evidence>
<proteinExistence type="predicted"/>
<dbReference type="SUPFAM" id="SSF48264">
    <property type="entry name" value="Cytochrome P450"/>
    <property type="match status" value="1"/>
</dbReference>
<sequence>MDITGPAVQEILTDPRFVPPPAPPAGPVGTMAWLRASVARFTSGSEHARLRAIVEAELARLNPEELRAQAAESDVDPRYVPVAVLAAALGIADVEAAVTAVRAVAAAYQGVYEVAPDSAVAHLVSALPDADPDVTANRIGILVQACDATAALIAAADGLTPIAELVMRRPPVRVTRRKALEDVRIGSVLIPAGTLVTLDISASPFGGKTRLCPGRRHALALAAGSIR</sequence>
<gene>
    <name evidence="1" type="ORF">JOF56_006029</name>
</gene>
<dbReference type="EMBL" id="JAGINW010000001">
    <property type="protein sequence ID" value="MBP2325644.1"/>
    <property type="molecule type" value="Genomic_DNA"/>
</dbReference>
<dbReference type="RefSeq" id="WP_209642819.1">
    <property type="nucleotide sequence ID" value="NZ_JAGINW010000001.1"/>
</dbReference>
<comment type="caution">
    <text evidence="1">The sequence shown here is derived from an EMBL/GenBank/DDBJ whole genome shotgun (WGS) entry which is preliminary data.</text>
</comment>
<accession>A0ABS4TNS0</accession>
<protein>
    <submittedName>
        <fullName evidence="1">Cytochrome P450</fullName>
    </submittedName>
</protein>
<name>A0ABS4TNS0_9PSEU</name>